<name>A0A3R8LG50_9FIRM</name>
<evidence type="ECO:0000256" key="1">
    <source>
        <dbReference type="ARBA" id="ARBA00007637"/>
    </source>
</evidence>
<evidence type="ECO:0000259" key="2">
    <source>
        <dbReference type="Pfam" id="PF01370"/>
    </source>
</evidence>
<comment type="caution">
    <text evidence="3">The sequence shown here is derived from an EMBL/GenBank/DDBJ whole genome shotgun (WGS) entry which is preliminary data.</text>
</comment>
<proteinExistence type="inferred from homology"/>
<organism evidence="3 4">
    <name type="scientific">Schaedlerella arabinosiphila</name>
    <dbReference type="NCBI Taxonomy" id="2044587"/>
    <lineage>
        <taxon>Bacteria</taxon>
        <taxon>Bacillati</taxon>
        <taxon>Bacillota</taxon>
        <taxon>Clostridia</taxon>
        <taxon>Lachnospirales</taxon>
        <taxon>Lachnospiraceae</taxon>
        <taxon>Schaedlerella</taxon>
    </lineage>
</organism>
<sequence length="276" mass="31323">MRVLVTGANGYLGQGIVKALLDKGSEVIAADFELDYIDERAIKLVGNIFENDNLIKTVGIPDVLLHLAWRDGFVHYADTHIKDLNSHYAFIKRLTEHGVARIAVMGSMHEVGFFEGSIKEDTPCNPTTPYGISKNALRCLTEMICKQRNIAFQWIRGFYIVGNSECGSSIFSKIVKAEKAGKTEFPFTMGLNQFDFIDYDDFCSMVAATVLQDKELGIINVCHGRPEKLADRVERFIIENKFNIRLQYGIFPERPYDSKAVWGDDTKIRRILRKQQ</sequence>
<dbReference type="Gene3D" id="3.40.50.720">
    <property type="entry name" value="NAD(P)-binding Rossmann-like Domain"/>
    <property type="match status" value="1"/>
</dbReference>
<accession>A0A3R8LG50</accession>
<dbReference type="Pfam" id="PF01370">
    <property type="entry name" value="Epimerase"/>
    <property type="match status" value="1"/>
</dbReference>
<dbReference type="InterPro" id="IPR036291">
    <property type="entry name" value="NAD(P)-bd_dom_sf"/>
</dbReference>
<dbReference type="Proteomes" id="UP000274920">
    <property type="component" value="Unassembled WGS sequence"/>
</dbReference>
<evidence type="ECO:0000313" key="4">
    <source>
        <dbReference type="Proteomes" id="UP000274920"/>
    </source>
</evidence>
<keyword evidence="4" id="KW-1185">Reference proteome</keyword>
<dbReference type="EMBL" id="RHJS01000002">
    <property type="protein sequence ID" value="RRK32613.1"/>
    <property type="molecule type" value="Genomic_DNA"/>
</dbReference>
<dbReference type="PROSITE" id="PS00061">
    <property type="entry name" value="ADH_SHORT"/>
    <property type="match status" value="1"/>
</dbReference>
<dbReference type="AlphaFoldDB" id="A0A3R8LG50"/>
<dbReference type="RefSeq" id="WP_125128071.1">
    <property type="nucleotide sequence ID" value="NZ_RHJS01000002.1"/>
</dbReference>
<evidence type="ECO:0000313" key="3">
    <source>
        <dbReference type="EMBL" id="RRK32613.1"/>
    </source>
</evidence>
<feature type="domain" description="NAD-dependent epimerase/dehydratase" evidence="2">
    <location>
        <begin position="3"/>
        <end position="221"/>
    </location>
</feature>
<dbReference type="InterPro" id="IPR020904">
    <property type="entry name" value="Sc_DH/Rdtase_CS"/>
</dbReference>
<reference evidence="3" key="1">
    <citation type="submission" date="2018-10" db="EMBL/GenBank/DDBJ databases">
        <title>Schaedlerella arabinophila gen. nov. sp. nov., isolated from the mouse intestinal tract and comparative analysis with the genome of the closely related altered Schaedler flora strain ASF502.</title>
        <authorList>
            <person name="Miyake S."/>
            <person name="Soh M."/>
            <person name="Seedorf H."/>
        </authorList>
    </citation>
    <scope>NUCLEOTIDE SEQUENCE [LARGE SCALE GENOMIC DNA]</scope>
    <source>
        <strain evidence="3">DSM 106076</strain>
    </source>
</reference>
<protein>
    <submittedName>
        <fullName evidence="3">NAD(P)-dependent oxidoreductase</fullName>
    </submittedName>
</protein>
<dbReference type="SUPFAM" id="SSF51735">
    <property type="entry name" value="NAD(P)-binding Rossmann-fold domains"/>
    <property type="match status" value="1"/>
</dbReference>
<dbReference type="PANTHER" id="PTHR43000">
    <property type="entry name" value="DTDP-D-GLUCOSE 4,6-DEHYDRATASE-RELATED"/>
    <property type="match status" value="1"/>
</dbReference>
<comment type="similarity">
    <text evidence="1">Belongs to the NAD(P)-dependent epimerase/dehydratase family.</text>
</comment>
<gene>
    <name evidence="3" type="ORF">EBB54_15555</name>
</gene>
<dbReference type="InterPro" id="IPR001509">
    <property type="entry name" value="Epimerase_deHydtase"/>
</dbReference>